<dbReference type="EMBL" id="MDZB01000067">
    <property type="protein sequence ID" value="OGX88099.1"/>
    <property type="molecule type" value="Genomic_DNA"/>
</dbReference>
<dbReference type="GO" id="GO:0016887">
    <property type="term" value="F:ATP hydrolysis activity"/>
    <property type="evidence" value="ECO:0007669"/>
    <property type="project" value="InterPro"/>
</dbReference>
<dbReference type="Pfam" id="PF00005">
    <property type="entry name" value="ABC_tran"/>
    <property type="match status" value="2"/>
</dbReference>
<dbReference type="CDD" id="cd03257">
    <property type="entry name" value="ABC_NikE_OppD_transporters"/>
    <property type="match status" value="2"/>
</dbReference>
<dbReference type="GO" id="GO:0055085">
    <property type="term" value="P:transmembrane transport"/>
    <property type="evidence" value="ECO:0007669"/>
    <property type="project" value="UniProtKB-ARBA"/>
</dbReference>
<name>A0A1G1TB42_9BACT</name>
<gene>
    <name evidence="7" type="ORF">BEN47_09510</name>
</gene>
<dbReference type="GO" id="GO:0015833">
    <property type="term" value="P:peptide transport"/>
    <property type="evidence" value="ECO:0007669"/>
    <property type="project" value="InterPro"/>
</dbReference>
<keyword evidence="3" id="KW-0547">Nucleotide-binding</keyword>
<dbReference type="GO" id="GO:0005524">
    <property type="term" value="F:ATP binding"/>
    <property type="evidence" value="ECO:0007669"/>
    <property type="project" value="UniProtKB-KW"/>
</dbReference>
<comment type="caution">
    <text evidence="7">The sequence shown here is derived from an EMBL/GenBank/DDBJ whole genome shotgun (WGS) entry which is preliminary data.</text>
</comment>
<dbReference type="InterPro" id="IPR050319">
    <property type="entry name" value="ABC_transp_ATP-bind"/>
</dbReference>
<evidence type="ECO:0000313" key="7">
    <source>
        <dbReference type="EMBL" id="OGX88099.1"/>
    </source>
</evidence>
<dbReference type="Gene3D" id="3.40.50.300">
    <property type="entry name" value="P-loop containing nucleotide triphosphate hydrolases"/>
    <property type="match status" value="2"/>
</dbReference>
<feature type="region of interest" description="Disordered" evidence="5">
    <location>
        <begin position="313"/>
        <end position="413"/>
    </location>
</feature>
<dbReference type="InterPro" id="IPR003593">
    <property type="entry name" value="AAA+_ATPase"/>
</dbReference>
<evidence type="ECO:0000256" key="1">
    <source>
        <dbReference type="ARBA" id="ARBA00005417"/>
    </source>
</evidence>
<dbReference type="AlphaFoldDB" id="A0A1G1TB42"/>
<keyword evidence="4 7" id="KW-0067">ATP-binding</keyword>
<dbReference type="FunFam" id="3.40.50.300:FF:000016">
    <property type="entry name" value="Oligopeptide ABC transporter ATP-binding component"/>
    <property type="match status" value="2"/>
</dbReference>
<proteinExistence type="inferred from homology"/>
<sequence>MPNPLLSVSNLTIDFSSHRGDVRAVDNVSFELHRGETLAIVGESGSGKSVTSLALLGLIPMPPGRIASGQALFQSEKLGETDLLKLSETDLRQVRGNDIGMIFQEPMTSLNPVYTCGSQVVEALRLHTDLSAPAAKARTIELFSEAQLPRPESIFGSYPHEISGGQKQRVMIAMAMACRPALLIADEPTTALDVTVQAQMLRLIDDLRRQRNTAVLFITHDLGVVAEIADRILVMYRGKVVEQGRVLDIFSNPQHPYTKGLLACRPRLSVGKKRLPVVADFMSEDASGQLFAQPAPVVALEDEALTDSSPEIEAQQLRDNSGTTKTFPVEHGVLGDVPRVGGSAQAFTSPPDPLSTGEGAPALRDEPAAVSEEASAAADSSVSDSALASPHLPIQTPTQSSGSPSLRERGLGDEVNGTAPLLEVQNLQVYFPLRKGFFRRVTDYVRAVDNVSFTLYPGETIGLVGESGCGKTTLGRALLRLTEPTAGSILFEGTDLAKLSSGDLRRRRREFQLVFQDPYAALNPMLTVGEAIWEPMRVHNVGGTRQQQKAKVLELLRTVGLRDEHFQRYPHEFSGGQRQRICIARALALQPKLIVCDESVSALDVSVQAQVLNLLNDLKREFGITYLFITHDLSVARFMSDRLLVMHQGRIVESGPAAAIYANPQHPYTQGLLAAIPKDSLADIEAAVASRL</sequence>
<dbReference type="InterPro" id="IPR013563">
    <property type="entry name" value="Oligopep_ABC_C"/>
</dbReference>
<evidence type="ECO:0000313" key="8">
    <source>
        <dbReference type="Proteomes" id="UP000176294"/>
    </source>
</evidence>
<dbReference type="PANTHER" id="PTHR43776">
    <property type="entry name" value="TRANSPORT ATP-BINDING PROTEIN"/>
    <property type="match status" value="1"/>
</dbReference>
<protein>
    <submittedName>
        <fullName evidence="7">ABC transporter ATP-binding protein</fullName>
    </submittedName>
</protein>
<dbReference type="RefSeq" id="WP_070725138.1">
    <property type="nucleotide sequence ID" value="NZ_MDZB01000067.1"/>
</dbReference>
<dbReference type="InterPro" id="IPR003439">
    <property type="entry name" value="ABC_transporter-like_ATP-bd"/>
</dbReference>
<dbReference type="PANTHER" id="PTHR43776:SF7">
    <property type="entry name" value="D,D-DIPEPTIDE TRANSPORT ATP-BINDING PROTEIN DDPF-RELATED"/>
    <property type="match status" value="1"/>
</dbReference>
<dbReference type="STRING" id="1908237.BEN47_09510"/>
<organism evidence="7 8">
    <name type="scientific">Hymenobacter lapidarius</name>
    <dbReference type="NCBI Taxonomy" id="1908237"/>
    <lineage>
        <taxon>Bacteria</taxon>
        <taxon>Pseudomonadati</taxon>
        <taxon>Bacteroidota</taxon>
        <taxon>Cytophagia</taxon>
        <taxon>Cytophagales</taxon>
        <taxon>Hymenobacteraceae</taxon>
        <taxon>Hymenobacter</taxon>
    </lineage>
</organism>
<feature type="domain" description="ABC transporter" evidence="6">
    <location>
        <begin position="422"/>
        <end position="673"/>
    </location>
</feature>
<evidence type="ECO:0000256" key="5">
    <source>
        <dbReference type="SAM" id="MobiDB-lite"/>
    </source>
</evidence>
<feature type="compositionally biased region" description="Low complexity" evidence="5">
    <location>
        <begin position="368"/>
        <end position="389"/>
    </location>
</feature>
<dbReference type="InterPro" id="IPR027417">
    <property type="entry name" value="P-loop_NTPase"/>
</dbReference>
<dbReference type="OrthoDB" id="1115710at2"/>
<feature type="domain" description="ABC transporter" evidence="6">
    <location>
        <begin position="6"/>
        <end position="262"/>
    </location>
</feature>
<evidence type="ECO:0000259" key="6">
    <source>
        <dbReference type="PROSITE" id="PS50893"/>
    </source>
</evidence>
<dbReference type="SUPFAM" id="SSF52540">
    <property type="entry name" value="P-loop containing nucleoside triphosphate hydrolases"/>
    <property type="match status" value="2"/>
</dbReference>
<dbReference type="InterPro" id="IPR017871">
    <property type="entry name" value="ABC_transporter-like_CS"/>
</dbReference>
<dbReference type="PROSITE" id="PS00211">
    <property type="entry name" value="ABC_TRANSPORTER_1"/>
    <property type="match status" value="2"/>
</dbReference>
<evidence type="ECO:0000256" key="3">
    <source>
        <dbReference type="ARBA" id="ARBA00022741"/>
    </source>
</evidence>
<dbReference type="NCBIfam" id="NF007739">
    <property type="entry name" value="PRK10419.1"/>
    <property type="match status" value="2"/>
</dbReference>
<dbReference type="Proteomes" id="UP000176294">
    <property type="component" value="Unassembled WGS sequence"/>
</dbReference>
<reference evidence="7 8" key="1">
    <citation type="submission" date="2016-08" db="EMBL/GenBank/DDBJ databases">
        <title>Hymenobacter coccineus sp. nov., Hymenobacter lapidarius sp. nov. and Hymenobacter glacialis sp. nov., isolated from Antarctic soil.</title>
        <authorList>
            <person name="Sedlacek I."/>
            <person name="Kralova S."/>
            <person name="Kyrova K."/>
            <person name="Maslanova I."/>
            <person name="Stankova E."/>
            <person name="Vrbovska V."/>
            <person name="Nemec M."/>
            <person name="Bartak M."/>
            <person name="Svec P."/>
            <person name="Busse H.-J."/>
            <person name="Pantucek R."/>
        </authorList>
    </citation>
    <scope>NUCLEOTIDE SEQUENCE [LARGE SCALE GENOMIC DNA]</scope>
    <source>
        <strain evidence="7 8">CCM 8643</strain>
    </source>
</reference>
<feature type="compositionally biased region" description="Polar residues" evidence="5">
    <location>
        <begin position="395"/>
        <end position="404"/>
    </location>
</feature>
<evidence type="ECO:0000256" key="2">
    <source>
        <dbReference type="ARBA" id="ARBA00022448"/>
    </source>
</evidence>
<evidence type="ECO:0000256" key="4">
    <source>
        <dbReference type="ARBA" id="ARBA00022840"/>
    </source>
</evidence>
<dbReference type="NCBIfam" id="NF008453">
    <property type="entry name" value="PRK11308.1"/>
    <property type="match status" value="2"/>
</dbReference>
<feature type="compositionally biased region" description="Polar residues" evidence="5">
    <location>
        <begin position="317"/>
        <end position="326"/>
    </location>
</feature>
<dbReference type="PROSITE" id="PS50893">
    <property type="entry name" value="ABC_TRANSPORTER_2"/>
    <property type="match status" value="2"/>
</dbReference>
<dbReference type="Pfam" id="PF08352">
    <property type="entry name" value="oligo_HPY"/>
    <property type="match status" value="2"/>
</dbReference>
<dbReference type="SMART" id="SM00382">
    <property type="entry name" value="AAA"/>
    <property type="match status" value="2"/>
</dbReference>
<keyword evidence="8" id="KW-1185">Reference proteome</keyword>
<accession>A0A1G1TB42</accession>
<comment type="similarity">
    <text evidence="1">Belongs to the ABC transporter superfamily.</text>
</comment>
<keyword evidence="2" id="KW-0813">Transport</keyword>